<dbReference type="PANTHER" id="PTHR38926">
    <property type="entry name" value="F-BOX DOMAIN CONTAINING PROTEIN, EXPRESSED"/>
    <property type="match status" value="1"/>
</dbReference>
<name>A0A803M7U0_CHEQI</name>
<dbReference type="Proteomes" id="UP000596660">
    <property type="component" value="Unplaced"/>
</dbReference>
<dbReference type="Gramene" id="AUR62024966-RA">
    <property type="protein sequence ID" value="AUR62024966-RA:cds"/>
    <property type="gene ID" value="AUR62024966"/>
</dbReference>
<evidence type="ECO:0008006" key="3">
    <source>
        <dbReference type="Google" id="ProtNLM"/>
    </source>
</evidence>
<keyword evidence="2" id="KW-1185">Reference proteome</keyword>
<evidence type="ECO:0000313" key="1">
    <source>
        <dbReference type="EnsemblPlants" id="AUR62024966-RA:cds"/>
    </source>
</evidence>
<reference evidence="1" key="1">
    <citation type="journal article" date="2017" name="Nature">
        <title>The genome of Chenopodium quinoa.</title>
        <authorList>
            <person name="Jarvis D.E."/>
            <person name="Ho Y.S."/>
            <person name="Lightfoot D.J."/>
            <person name="Schmoeckel S.M."/>
            <person name="Li B."/>
            <person name="Borm T.J.A."/>
            <person name="Ohyanagi H."/>
            <person name="Mineta K."/>
            <person name="Michell C.T."/>
            <person name="Saber N."/>
            <person name="Kharbatia N.M."/>
            <person name="Rupper R.R."/>
            <person name="Sharp A.R."/>
            <person name="Dally N."/>
            <person name="Boughton B.A."/>
            <person name="Woo Y.H."/>
            <person name="Gao G."/>
            <person name="Schijlen E.G.W.M."/>
            <person name="Guo X."/>
            <person name="Momin A.A."/>
            <person name="Negrao S."/>
            <person name="Al-Babili S."/>
            <person name="Gehring C."/>
            <person name="Roessner U."/>
            <person name="Jung C."/>
            <person name="Murphy K."/>
            <person name="Arold S.T."/>
            <person name="Gojobori T."/>
            <person name="van der Linden C.G."/>
            <person name="van Loo E.N."/>
            <person name="Jellen E.N."/>
            <person name="Maughan P.J."/>
            <person name="Tester M."/>
        </authorList>
    </citation>
    <scope>NUCLEOTIDE SEQUENCE [LARGE SCALE GENOMIC DNA]</scope>
    <source>
        <strain evidence="1">cv. PI 614886</strain>
    </source>
</reference>
<dbReference type="SUPFAM" id="SSF52047">
    <property type="entry name" value="RNI-like"/>
    <property type="match status" value="1"/>
</dbReference>
<dbReference type="InterPro" id="IPR032675">
    <property type="entry name" value="LRR_dom_sf"/>
</dbReference>
<dbReference type="PANTHER" id="PTHR38926:SF13">
    <property type="entry name" value="F-BOX DOMAIN CONTAINING PROTEIN, EXPRESSED"/>
    <property type="match status" value="1"/>
</dbReference>
<organism evidence="1 2">
    <name type="scientific">Chenopodium quinoa</name>
    <name type="common">Quinoa</name>
    <dbReference type="NCBI Taxonomy" id="63459"/>
    <lineage>
        <taxon>Eukaryota</taxon>
        <taxon>Viridiplantae</taxon>
        <taxon>Streptophyta</taxon>
        <taxon>Embryophyta</taxon>
        <taxon>Tracheophyta</taxon>
        <taxon>Spermatophyta</taxon>
        <taxon>Magnoliopsida</taxon>
        <taxon>eudicotyledons</taxon>
        <taxon>Gunneridae</taxon>
        <taxon>Pentapetalae</taxon>
        <taxon>Caryophyllales</taxon>
        <taxon>Chenopodiaceae</taxon>
        <taxon>Chenopodioideae</taxon>
        <taxon>Atripliceae</taxon>
        <taxon>Chenopodium</taxon>
    </lineage>
</organism>
<protein>
    <recommendedName>
        <fullName evidence="3">F-box domain-containing protein</fullName>
    </recommendedName>
</protein>
<reference evidence="1" key="2">
    <citation type="submission" date="2021-03" db="UniProtKB">
        <authorList>
            <consortium name="EnsemblPlants"/>
        </authorList>
    </citation>
    <scope>IDENTIFICATION</scope>
</reference>
<accession>A0A803M7U0</accession>
<evidence type="ECO:0000313" key="2">
    <source>
        <dbReference type="Proteomes" id="UP000596660"/>
    </source>
</evidence>
<sequence length="327" mass="37673">MVGFDIISLSLCLSYIVSIKMRLKAARLSRAASRAETGPTMVRSWDDLNYDILMGIITRVPWRCRLYVACLVSKSWLAAVLDSLSPGGVINLKVIDPHKLKNDFDFPRFQRRYLCFLKHMLDIKPVDSCSALCIGETVLKPHKYVYIAKRTPSLQRLVISEALGYRYSCFLQAMCYWRKLKKVKCPVDLFVFCSVCFKKVESLQLFGVVDDAAAKAIRDRCPRLRRLYLISCALSITALSTILDGHKRLEVLDTRHSFCVRDCKKTASIGISQSVEWNEEEIRCKAAGIKLHLRCTKQRCPKCSATWKHCYPKMKGRLANYRYWRYI</sequence>
<dbReference type="AlphaFoldDB" id="A0A803M7U0"/>
<proteinExistence type="predicted"/>
<dbReference type="EnsemblPlants" id="AUR62024966-RA">
    <property type="protein sequence ID" value="AUR62024966-RA:cds"/>
    <property type="gene ID" value="AUR62024966"/>
</dbReference>
<dbReference type="Gene3D" id="3.80.10.10">
    <property type="entry name" value="Ribonuclease Inhibitor"/>
    <property type="match status" value="1"/>
</dbReference>